<dbReference type="OrthoDB" id="9793175at2"/>
<dbReference type="CDD" id="cd01138">
    <property type="entry name" value="FeuA"/>
    <property type="match status" value="1"/>
</dbReference>
<feature type="chain" id="PRO_5012189149" evidence="5">
    <location>
        <begin position="30"/>
        <end position="318"/>
    </location>
</feature>
<proteinExistence type="inferred from homology"/>
<protein>
    <submittedName>
        <fullName evidence="7">Ferrichrome ABC transporter substrate-binding protein</fullName>
    </submittedName>
</protein>
<evidence type="ECO:0000313" key="7">
    <source>
        <dbReference type="EMBL" id="ONN44918.1"/>
    </source>
</evidence>
<sequence length="318" mass="34952">MRLKNKLFTISSALLLVGLLSACSPSSSTTEETTASSTTADNGTHTLTDTLGHSVEIPNQPKRIIGSYLEDYLVALGETPVAQWTVGSGSIQDYLQGDLKDVPTISYDLPYENVLSFEPDLLLISSSATVEGGKYEQYSKIAPTYVVKNGTDVTWEEQLQDIGKVLNKEDKAEEIIQDYQDYAKETREELSDQIDGKTAAVLWVTNNSAFMVSKNRSSGRIVYEDLQFGVPSLVAEVSKEATSDWSAVSSEKLAELDADYIILVNSDEQAAMFNEPTWQNLKAVKAGQVFEFGPTSSWLYNGPIASRQMIDDIKGELK</sequence>
<evidence type="ECO:0000256" key="5">
    <source>
        <dbReference type="SAM" id="SignalP"/>
    </source>
</evidence>
<dbReference type="PROSITE" id="PS51257">
    <property type="entry name" value="PROKAR_LIPOPROTEIN"/>
    <property type="match status" value="1"/>
</dbReference>
<dbReference type="GO" id="GO:1901678">
    <property type="term" value="P:iron coordination entity transport"/>
    <property type="evidence" value="ECO:0007669"/>
    <property type="project" value="UniProtKB-ARBA"/>
</dbReference>
<comment type="caution">
    <text evidence="7">The sequence shown here is derived from an EMBL/GenBank/DDBJ whole genome shotgun (WGS) entry which is preliminary data.</text>
</comment>
<name>A0A1V2UNA9_ENTMU</name>
<reference evidence="7 8" key="1">
    <citation type="submission" date="2016-12" db="EMBL/GenBank/DDBJ databases">
        <authorList>
            <person name="Song W.-J."/>
            <person name="Kurnit D.M."/>
        </authorList>
    </citation>
    <scope>NUCLEOTIDE SEQUENCE [LARGE SCALE GENOMIC DNA]</scope>
    <source>
        <strain evidence="7 8">CGB1038-1_S1</strain>
    </source>
</reference>
<accession>A0A1V2UNA9</accession>
<evidence type="ECO:0000313" key="8">
    <source>
        <dbReference type="Proteomes" id="UP000189299"/>
    </source>
</evidence>
<dbReference type="InterPro" id="IPR002491">
    <property type="entry name" value="ABC_transptr_periplasmic_BD"/>
</dbReference>
<dbReference type="STRING" id="53346.A5802_001392"/>
<dbReference type="Proteomes" id="UP000189299">
    <property type="component" value="Unassembled WGS sequence"/>
</dbReference>
<dbReference type="Pfam" id="PF01497">
    <property type="entry name" value="Peripla_BP_2"/>
    <property type="match status" value="1"/>
</dbReference>
<dbReference type="RefSeq" id="WP_077151166.1">
    <property type="nucleotide sequence ID" value="NZ_CABMMO010000001.1"/>
</dbReference>
<keyword evidence="4 5" id="KW-0732">Signal</keyword>
<dbReference type="EMBL" id="MSTR01000001">
    <property type="protein sequence ID" value="ONN44918.1"/>
    <property type="molecule type" value="Genomic_DNA"/>
</dbReference>
<comment type="subcellular location">
    <subcellularLocation>
        <location evidence="1">Cell envelope</location>
    </subcellularLocation>
</comment>
<dbReference type="GO" id="GO:0030288">
    <property type="term" value="C:outer membrane-bounded periplasmic space"/>
    <property type="evidence" value="ECO:0007669"/>
    <property type="project" value="TreeGrafter"/>
</dbReference>
<evidence type="ECO:0000256" key="2">
    <source>
        <dbReference type="ARBA" id="ARBA00008814"/>
    </source>
</evidence>
<evidence type="ECO:0000256" key="1">
    <source>
        <dbReference type="ARBA" id="ARBA00004196"/>
    </source>
</evidence>
<dbReference type="PROSITE" id="PS50983">
    <property type="entry name" value="FE_B12_PBP"/>
    <property type="match status" value="1"/>
</dbReference>
<evidence type="ECO:0000259" key="6">
    <source>
        <dbReference type="PROSITE" id="PS50983"/>
    </source>
</evidence>
<dbReference type="Gene3D" id="3.40.50.1980">
    <property type="entry name" value="Nitrogenase molybdenum iron protein domain"/>
    <property type="match status" value="2"/>
</dbReference>
<keyword evidence="3" id="KW-0813">Transport</keyword>
<comment type="similarity">
    <text evidence="2">Belongs to the bacterial solute-binding protein 8 family.</text>
</comment>
<dbReference type="AlphaFoldDB" id="A0A1V2UNA9"/>
<feature type="signal peptide" evidence="5">
    <location>
        <begin position="1"/>
        <end position="29"/>
    </location>
</feature>
<feature type="domain" description="Fe/B12 periplasmic-binding" evidence="6">
    <location>
        <begin position="61"/>
        <end position="318"/>
    </location>
</feature>
<dbReference type="SUPFAM" id="SSF53807">
    <property type="entry name" value="Helical backbone' metal receptor"/>
    <property type="match status" value="1"/>
</dbReference>
<evidence type="ECO:0000256" key="3">
    <source>
        <dbReference type="ARBA" id="ARBA00022448"/>
    </source>
</evidence>
<dbReference type="PANTHER" id="PTHR30532:SF1">
    <property type="entry name" value="IRON(3+)-HYDROXAMATE-BINDING PROTEIN FHUD"/>
    <property type="match status" value="1"/>
</dbReference>
<evidence type="ECO:0000256" key="4">
    <source>
        <dbReference type="ARBA" id="ARBA00022729"/>
    </source>
</evidence>
<dbReference type="PANTHER" id="PTHR30532">
    <property type="entry name" value="IRON III DICITRATE-BINDING PERIPLASMIC PROTEIN"/>
    <property type="match status" value="1"/>
</dbReference>
<organism evidence="7 8">
    <name type="scientific">Enterococcus mundtii</name>
    <dbReference type="NCBI Taxonomy" id="53346"/>
    <lineage>
        <taxon>Bacteria</taxon>
        <taxon>Bacillati</taxon>
        <taxon>Bacillota</taxon>
        <taxon>Bacilli</taxon>
        <taxon>Lactobacillales</taxon>
        <taxon>Enterococcaceae</taxon>
        <taxon>Enterococcus</taxon>
    </lineage>
</organism>
<dbReference type="InterPro" id="IPR051313">
    <property type="entry name" value="Bact_iron-sidero_bind"/>
</dbReference>
<gene>
    <name evidence="7" type="ORF">BTN92_01945</name>
</gene>